<dbReference type="RefSeq" id="XP_029223224.1">
    <property type="nucleotide sequence ID" value="XM_029376638.1"/>
</dbReference>
<organism evidence="2 3">
    <name type="scientific">Trypanosoma conorhini</name>
    <dbReference type="NCBI Taxonomy" id="83891"/>
    <lineage>
        <taxon>Eukaryota</taxon>
        <taxon>Discoba</taxon>
        <taxon>Euglenozoa</taxon>
        <taxon>Kinetoplastea</taxon>
        <taxon>Metakinetoplastina</taxon>
        <taxon>Trypanosomatida</taxon>
        <taxon>Trypanosomatidae</taxon>
        <taxon>Trypanosoma</taxon>
    </lineage>
</organism>
<feature type="non-terminal residue" evidence="2">
    <location>
        <position position="1"/>
    </location>
</feature>
<dbReference type="EMBL" id="MKKU01001334">
    <property type="protein sequence ID" value="RNE96006.1"/>
    <property type="molecule type" value="Genomic_DNA"/>
</dbReference>
<feature type="compositionally biased region" description="Polar residues" evidence="1">
    <location>
        <begin position="107"/>
        <end position="125"/>
    </location>
</feature>
<reference evidence="2 3" key="1">
    <citation type="journal article" date="2018" name="BMC Genomics">
        <title>Genomic comparison of Trypanosoma conorhini and Trypanosoma rangeli to Trypanosoma cruzi strains of high and low virulence.</title>
        <authorList>
            <person name="Bradwell K.R."/>
            <person name="Koparde V.N."/>
            <person name="Matveyev A.V."/>
            <person name="Serrano M.G."/>
            <person name="Alves J.M."/>
            <person name="Parikh H."/>
            <person name="Huang B."/>
            <person name="Lee V."/>
            <person name="Espinosa-Alvarez O."/>
            <person name="Ortiz P.A."/>
            <person name="Costa-Martins A.G."/>
            <person name="Teixeira M.M."/>
            <person name="Buck G.A."/>
        </authorList>
    </citation>
    <scope>NUCLEOTIDE SEQUENCE [LARGE SCALE GENOMIC DNA]</scope>
    <source>
        <strain evidence="2 3">025E</strain>
    </source>
</reference>
<name>A0A3R7JS54_9TRYP</name>
<dbReference type="AlphaFoldDB" id="A0A3R7JS54"/>
<gene>
    <name evidence="2" type="ORF">Tco025E_09832</name>
</gene>
<proteinExistence type="predicted"/>
<protein>
    <submittedName>
        <fullName evidence="2">Uncharacterized protein</fullName>
    </submittedName>
</protein>
<dbReference type="GeneID" id="40323443"/>
<evidence type="ECO:0000256" key="1">
    <source>
        <dbReference type="SAM" id="MobiDB-lite"/>
    </source>
</evidence>
<evidence type="ECO:0000313" key="2">
    <source>
        <dbReference type="EMBL" id="RNE96006.1"/>
    </source>
</evidence>
<feature type="compositionally biased region" description="Basic residues" evidence="1">
    <location>
        <begin position="1"/>
        <end position="19"/>
    </location>
</feature>
<feature type="region of interest" description="Disordered" evidence="1">
    <location>
        <begin position="104"/>
        <end position="125"/>
    </location>
</feature>
<keyword evidence="3" id="KW-1185">Reference proteome</keyword>
<comment type="caution">
    <text evidence="2">The sequence shown here is derived from an EMBL/GenBank/DDBJ whole genome shotgun (WGS) entry which is preliminary data.</text>
</comment>
<dbReference type="Proteomes" id="UP000284403">
    <property type="component" value="Unassembled WGS sequence"/>
</dbReference>
<accession>A0A3R7JS54</accession>
<evidence type="ECO:0000313" key="3">
    <source>
        <dbReference type="Proteomes" id="UP000284403"/>
    </source>
</evidence>
<sequence>QKSTTKKKRAAGPPRRTRHSGAMAQAVRPSAEHDGRAARKHPRADLPVRSPLSRPSRRARSTATIEQKEERLLHWAARHTSRRQAIPLPSSASNVASCLLVLATPIASASPSKRASGTTSREPPR</sequence>
<feature type="region of interest" description="Disordered" evidence="1">
    <location>
        <begin position="1"/>
        <end position="67"/>
    </location>
</feature>